<keyword evidence="1" id="KW-1133">Transmembrane helix</keyword>
<sequence>MIAFTSASKSVRSCRDVQLFTSSISTRSAHSKRKMSEIILMRSQLSSQHYSTALNLQNNDIGLQSLSEPDVLSNSDLFSGTIIAFLLAFLFSFLNGRTPSSSNIKLWRSARNPQNEFKTGDLGSSVTTDEDDNGNMKKFDGDAWKEISRPENYALYTNKLRKNVKQDQVENKSESKSTTSMENKLVLISLLVLFVPIFSVELFFALSRQFICGDYVTQVDDNLWLTDSTKALSASNGLSPWAKEFCSPHFER</sequence>
<dbReference type="EMBL" id="HBIO01029705">
    <property type="protein sequence ID" value="CAE0477933.1"/>
    <property type="molecule type" value="Transcribed_RNA"/>
</dbReference>
<accession>A0A7S3QHU8</accession>
<name>A0A7S3QHU8_9STRA</name>
<evidence type="ECO:0000256" key="1">
    <source>
        <dbReference type="SAM" id="Phobius"/>
    </source>
</evidence>
<keyword evidence="1" id="KW-0812">Transmembrane</keyword>
<feature type="transmembrane region" description="Helical" evidence="1">
    <location>
        <begin position="77"/>
        <end position="96"/>
    </location>
</feature>
<protein>
    <submittedName>
        <fullName evidence="2">Uncharacterized protein</fullName>
    </submittedName>
</protein>
<dbReference type="AlphaFoldDB" id="A0A7S3QHU8"/>
<reference evidence="2" key="1">
    <citation type="submission" date="2021-01" db="EMBL/GenBank/DDBJ databases">
        <authorList>
            <person name="Corre E."/>
            <person name="Pelletier E."/>
            <person name="Niang G."/>
            <person name="Scheremetjew M."/>
            <person name="Finn R."/>
            <person name="Kale V."/>
            <person name="Holt S."/>
            <person name="Cochrane G."/>
            <person name="Meng A."/>
            <person name="Brown T."/>
            <person name="Cohen L."/>
        </authorList>
    </citation>
    <scope>NUCLEOTIDE SEQUENCE</scope>
    <source>
        <strain evidence="2">MM31A-1</strain>
    </source>
</reference>
<proteinExistence type="predicted"/>
<gene>
    <name evidence="2" type="ORF">CDEB00056_LOCUS22786</name>
</gene>
<feature type="transmembrane region" description="Helical" evidence="1">
    <location>
        <begin position="185"/>
        <end position="206"/>
    </location>
</feature>
<organism evidence="2">
    <name type="scientific">Chaetoceros debilis</name>
    <dbReference type="NCBI Taxonomy" id="122233"/>
    <lineage>
        <taxon>Eukaryota</taxon>
        <taxon>Sar</taxon>
        <taxon>Stramenopiles</taxon>
        <taxon>Ochrophyta</taxon>
        <taxon>Bacillariophyta</taxon>
        <taxon>Coscinodiscophyceae</taxon>
        <taxon>Chaetocerotophycidae</taxon>
        <taxon>Chaetocerotales</taxon>
        <taxon>Chaetocerotaceae</taxon>
        <taxon>Chaetoceros</taxon>
    </lineage>
</organism>
<evidence type="ECO:0000313" key="2">
    <source>
        <dbReference type="EMBL" id="CAE0477933.1"/>
    </source>
</evidence>
<keyword evidence="1" id="KW-0472">Membrane</keyword>